<evidence type="ECO:0000256" key="1">
    <source>
        <dbReference type="SAM" id="Phobius"/>
    </source>
</evidence>
<proteinExistence type="predicted"/>
<organism evidence="2 3">
    <name type="scientific">Cladobotryum mycophilum</name>
    <dbReference type="NCBI Taxonomy" id="491253"/>
    <lineage>
        <taxon>Eukaryota</taxon>
        <taxon>Fungi</taxon>
        <taxon>Dikarya</taxon>
        <taxon>Ascomycota</taxon>
        <taxon>Pezizomycotina</taxon>
        <taxon>Sordariomycetes</taxon>
        <taxon>Hypocreomycetidae</taxon>
        <taxon>Hypocreales</taxon>
        <taxon>Hypocreaceae</taxon>
        <taxon>Cladobotryum</taxon>
    </lineage>
</organism>
<feature type="transmembrane region" description="Helical" evidence="1">
    <location>
        <begin position="134"/>
        <end position="158"/>
    </location>
</feature>
<keyword evidence="1" id="KW-0812">Transmembrane</keyword>
<keyword evidence="3" id="KW-1185">Reference proteome</keyword>
<name>A0ABR0SRE6_9HYPO</name>
<dbReference type="EMBL" id="JAVFKD010000010">
    <property type="protein sequence ID" value="KAK5994624.1"/>
    <property type="molecule type" value="Genomic_DNA"/>
</dbReference>
<accession>A0ABR0SRE6</accession>
<protein>
    <submittedName>
        <fullName evidence="2">Uncharacterized protein</fullName>
    </submittedName>
</protein>
<feature type="transmembrane region" description="Helical" evidence="1">
    <location>
        <begin position="518"/>
        <end position="540"/>
    </location>
</feature>
<dbReference type="Proteomes" id="UP001338125">
    <property type="component" value="Unassembled WGS sequence"/>
</dbReference>
<feature type="transmembrane region" description="Helical" evidence="1">
    <location>
        <begin position="461"/>
        <end position="481"/>
    </location>
</feature>
<sequence length="617" mass="68891">MSADTLQKPPPCVEQSSNQQIAAATMHQIATGFWTDYSQSPALGATLTLRKTSANYLLSALTVIVTVASTSAWRLLAFYLHDAWAGRVSPDALDLQHRVMLRNTRSAVSSVISLVRLHFAWAKRPPPQLLRRTLSLLILLFVIFGTFMAASILISRVVSSNGDVARLIPYLCGDASYYSSVQVDHWTTNNARQDRLILSEKYENSSVINNMQPVFIRPTLPYKVSTDAPCPFPNATRCSLGPDGAFAMTSGDRVSFQVNMTCSLLQVEDLSMPCNNTDSTPMAMVNIGTSSTPTAQDGSSILQFSEPPNVGLPYYQLQQIQLYDGRYKYASWIPSLEFDRTHADLYSFILAQGRMLHYAPVQDPWFLATKPHSSFLNVYVANNLFGFIGYAMEWTMCNPVLGLCLNSEQNTTAQRILKYIEHNELSLLIDNLKQEALYINERSLFSLESSSMPDTQWRTEVLGWFQLILAMIQAMAVEYAAKSPNYEKSMHTLITLENVHDGQCRNQLVSVVGEEENFSVLGLAVMLGFCLVIIIASLVVEPLSDRVWGPRNFSSRRLARQADDKLHLLRMALSDPDDERCEWELGRGDIPILAGSYTHGKSEVVNKLVVYTKSSSV</sequence>
<comment type="caution">
    <text evidence="2">The sequence shown here is derived from an EMBL/GenBank/DDBJ whole genome shotgun (WGS) entry which is preliminary data.</text>
</comment>
<feature type="transmembrane region" description="Helical" evidence="1">
    <location>
        <begin position="56"/>
        <end position="80"/>
    </location>
</feature>
<gene>
    <name evidence="2" type="ORF">PT974_05105</name>
</gene>
<reference evidence="2 3" key="1">
    <citation type="submission" date="2024-01" db="EMBL/GenBank/DDBJ databases">
        <title>Complete genome of Cladobotryum mycophilum ATHUM6906.</title>
        <authorList>
            <person name="Christinaki A.C."/>
            <person name="Myridakis A.I."/>
            <person name="Kouvelis V.N."/>
        </authorList>
    </citation>
    <scope>NUCLEOTIDE SEQUENCE [LARGE SCALE GENOMIC DNA]</scope>
    <source>
        <strain evidence="2 3">ATHUM6906</strain>
    </source>
</reference>
<keyword evidence="1" id="KW-0472">Membrane</keyword>
<keyword evidence="1" id="KW-1133">Transmembrane helix</keyword>
<evidence type="ECO:0000313" key="3">
    <source>
        <dbReference type="Proteomes" id="UP001338125"/>
    </source>
</evidence>
<evidence type="ECO:0000313" key="2">
    <source>
        <dbReference type="EMBL" id="KAK5994624.1"/>
    </source>
</evidence>